<gene>
    <name evidence="2" type="ORF">J42TS3_23930</name>
</gene>
<dbReference type="EMBL" id="BOSL01000006">
    <property type="protein sequence ID" value="GIP53358.1"/>
    <property type="molecule type" value="Genomic_DNA"/>
</dbReference>
<evidence type="ECO:0000256" key="1">
    <source>
        <dbReference type="SAM" id="Phobius"/>
    </source>
</evidence>
<keyword evidence="1" id="KW-0472">Membrane</keyword>
<comment type="caution">
    <text evidence="2">The sequence shown here is derived from an EMBL/GenBank/DDBJ whole genome shotgun (WGS) entry which is preliminary data.</text>
</comment>
<dbReference type="InterPro" id="IPR035167">
    <property type="entry name" value="DUF5316"/>
</dbReference>
<keyword evidence="3" id="KW-1185">Reference proteome</keyword>
<feature type="transmembrane region" description="Helical" evidence="1">
    <location>
        <begin position="78"/>
        <end position="99"/>
    </location>
</feature>
<sequence length="100" mass="10834">MRNFAIRAFLVGTVLGIVTALTAGLLSHWEMAIKITGGIGVVSWLLAGLLSGAFISGDRTRANESIETAEDKRFRSKFSSVLFLFGLPFLTVALLIYLLT</sequence>
<feature type="transmembrane region" description="Helical" evidence="1">
    <location>
        <begin position="7"/>
        <end position="29"/>
    </location>
</feature>
<dbReference type="Pfam" id="PF17247">
    <property type="entry name" value="DUF5316"/>
    <property type="match status" value="1"/>
</dbReference>
<feature type="transmembrane region" description="Helical" evidence="1">
    <location>
        <begin position="35"/>
        <end position="57"/>
    </location>
</feature>
<proteinExistence type="predicted"/>
<keyword evidence="1" id="KW-0812">Transmembrane</keyword>
<dbReference type="RefSeq" id="WP_213654935.1">
    <property type="nucleotide sequence ID" value="NZ_BOSL01000006.1"/>
</dbReference>
<evidence type="ECO:0008006" key="4">
    <source>
        <dbReference type="Google" id="ProtNLM"/>
    </source>
</evidence>
<accession>A0ABQ4MBJ6</accession>
<protein>
    <recommendedName>
        <fullName evidence="4">DUF5316 domain-containing protein</fullName>
    </recommendedName>
</protein>
<evidence type="ECO:0000313" key="3">
    <source>
        <dbReference type="Proteomes" id="UP000679992"/>
    </source>
</evidence>
<keyword evidence="1" id="KW-1133">Transmembrane helix</keyword>
<reference evidence="2 3" key="1">
    <citation type="submission" date="2021-03" db="EMBL/GenBank/DDBJ databases">
        <title>Antimicrobial resistance genes in bacteria isolated from Japanese honey, and their potential for conferring macrolide and lincosamide resistance in the American foulbrood pathogen Paenibacillus larvae.</title>
        <authorList>
            <person name="Okamoto M."/>
            <person name="Kumagai M."/>
            <person name="Kanamori H."/>
            <person name="Takamatsu D."/>
        </authorList>
    </citation>
    <scope>NUCLEOTIDE SEQUENCE [LARGE SCALE GENOMIC DNA]</scope>
    <source>
        <strain evidence="2 3">J42TS3</strain>
    </source>
</reference>
<dbReference type="Proteomes" id="UP000679992">
    <property type="component" value="Unassembled WGS sequence"/>
</dbReference>
<evidence type="ECO:0000313" key="2">
    <source>
        <dbReference type="EMBL" id="GIP53358.1"/>
    </source>
</evidence>
<name>A0ABQ4MBJ6_9BACL</name>
<organism evidence="2 3">
    <name type="scientific">Paenibacillus vini</name>
    <dbReference type="NCBI Taxonomy" id="1476024"/>
    <lineage>
        <taxon>Bacteria</taxon>
        <taxon>Bacillati</taxon>
        <taxon>Bacillota</taxon>
        <taxon>Bacilli</taxon>
        <taxon>Bacillales</taxon>
        <taxon>Paenibacillaceae</taxon>
        <taxon>Paenibacillus</taxon>
    </lineage>
</organism>